<evidence type="ECO:0000256" key="8">
    <source>
        <dbReference type="SAM" id="MobiDB-lite"/>
    </source>
</evidence>
<evidence type="ECO:0000256" key="4">
    <source>
        <dbReference type="ARBA" id="ARBA00022989"/>
    </source>
</evidence>
<dbReference type="InterPro" id="IPR036770">
    <property type="entry name" value="Ankyrin_rpt-contain_sf"/>
</dbReference>
<dbReference type="STRING" id="71139.A0A059A0G2"/>
<dbReference type="PANTHER" id="PTHR24186:SF46">
    <property type="entry name" value="PROTEIN ACCELERATED CELL DEATH 6-LIKE"/>
    <property type="match status" value="1"/>
</dbReference>
<dbReference type="Gramene" id="KCW47171">
    <property type="protein sequence ID" value="KCW47171"/>
    <property type="gene ID" value="EUGRSUZ_K00975"/>
</dbReference>
<dbReference type="SMART" id="SM00248">
    <property type="entry name" value="ANK"/>
    <property type="match status" value="8"/>
</dbReference>
<protein>
    <recommendedName>
        <fullName evidence="10">PGG domain-containing protein</fullName>
    </recommendedName>
</protein>
<evidence type="ECO:0000256" key="2">
    <source>
        <dbReference type="ARBA" id="ARBA00022692"/>
    </source>
</evidence>
<evidence type="ECO:0000256" key="1">
    <source>
        <dbReference type="ARBA" id="ARBA00004141"/>
    </source>
</evidence>
<keyword evidence="6 9" id="KW-0472">Membrane</keyword>
<evidence type="ECO:0000256" key="5">
    <source>
        <dbReference type="ARBA" id="ARBA00023043"/>
    </source>
</evidence>
<evidence type="ECO:0000256" key="7">
    <source>
        <dbReference type="PROSITE-ProRule" id="PRU00023"/>
    </source>
</evidence>
<dbReference type="PANTHER" id="PTHR24186">
    <property type="entry name" value="PROTEIN PHOSPHATASE 1 REGULATORY SUBUNIT"/>
    <property type="match status" value="1"/>
</dbReference>
<sequence length="712" mass="78711">MDVQLSIDDQEIWERRRQRLEALSRANPSQQGHDPAQPGQIMDLLLYSAAKGGDVDNFIDALEDHCAKKRVSLPVVLGQCSPSKNTLLHAAAESDDMVRAVIDFVPDDLISLANSCGETPLHIAARAGKTGAVELLLPRAKPRNTDSSGNSALHEAVRNRRYEVIRRLLSKDPNPLYHQNNESKSPWCIAIETGDLEVLKLLLEAPNPVETGNLDSEILAILLEAPNPVETRNLDLHMLEFQLRVMIPNVFGMSPAHVAVTYQKMDMLTEMWKKKPGLFRLRDEGYGTPLHFAAYTNYLDGVKFLIDKIPLSALEQDEEGYLPIHIACIMDNVRIVEELLRQWPDPVEFRARYGCISTVKYILKSPKFSHLINARNFDGNTPLHLAALHWQPSILLLLARDGRVDLKLLNDKNMTALDVVEEDIKETDAPLRKKITWIILASAGTPRSGELAIRRGISRSREMQPPELDRLKEEANTRMVVAALVAAMTFASGFSVPGGYNGSNPDAGIALLLHKPMYNVFVICNSVAMYSSIIALAILLWTQINDHYVVEYALSKSRLPLLVALAAMPLAFMAGVYVSITKLAWLAIVVLVLGSIALCIILSFYLLLYIPLGQKHSLVRRFTDLIIVVGISMSGSVTAGSGTAGRATTSPSAGRATTTPSADRPHHRATTTPSADHPHEEVVELTGIPLDDRHHYRSFHPRSEIPGSQISD</sequence>
<feature type="repeat" description="ANK" evidence="7">
    <location>
        <begin position="378"/>
        <end position="402"/>
    </location>
</feature>
<dbReference type="FunCoup" id="A0A059A0G2">
    <property type="interactions" value="2"/>
</dbReference>
<evidence type="ECO:0000256" key="9">
    <source>
        <dbReference type="SAM" id="Phobius"/>
    </source>
</evidence>
<dbReference type="eggNOG" id="KOG0504">
    <property type="taxonomic scope" value="Eukaryota"/>
</dbReference>
<feature type="transmembrane region" description="Helical" evidence="9">
    <location>
        <begin position="520"/>
        <end position="541"/>
    </location>
</feature>
<dbReference type="EMBL" id="KK198763">
    <property type="protein sequence ID" value="KCW47171.1"/>
    <property type="molecule type" value="Genomic_DNA"/>
</dbReference>
<name>A0A059A0G2_EUCGR</name>
<dbReference type="Pfam" id="PF12796">
    <property type="entry name" value="Ank_2"/>
    <property type="match status" value="2"/>
</dbReference>
<dbReference type="PROSITE" id="PS50088">
    <property type="entry name" value="ANK_REPEAT"/>
    <property type="match status" value="3"/>
</dbReference>
<feature type="transmembrane region" description="Helical" evidence="9">
    <location>
        <begin position="586"/>
        <end position="610"/>
    </location>
</feature>
<dbReference type="OMA" id="IHIACIM"/>
<keyword evidence="5 7" id="KW-0040">ANK repeat</keyword>
<dbReference type="Pfam" id="PF13962">
    <property type="entry name" value="PGG"/>
    <property type="match status" value="1"/>
</dbReference>
<accession>A0A059A0G2</accession>
<dbReference type="PROSITE" id="PS50297">
    <property type="entry name" value="ANK_REP_REGION"/>
    <property type="match status" value="3"/>
</dbReference>
<feature type="transmembrane region" description="Helical" evidence="9">
    <location>
        <begin position="480"/>
        <end position="500"/>
    </location>
</feature>
<evidence type="ECO:0000313" key="11">
    <source>
        <dbReference type="EMBL" id="KCW47171.1"/>
    </source>
</evidence>
<keyword evidence="4 9" id="KW-1133">Transmembrane helix</keyword>
<proteinExistence type="predicted"/>
<evidence type="ECO:0000256" key="3">
    <source>
        <dbReference type="ARBA" id="ARBA00022737"/>
    </source>
</evidence>
<dbReference type="InterPro" id="IPR002110">
    <property type="entry name" value="Ankyrin_rpt"/>
</dbReference>
<comment type="subcellular location">
    <subcellularLocation>
        <location evidence="1">Membrane</location>
        <topology evidence="1">Multi-pass membrane protein</topology>
    </subcellularLocation>
</comment>
<evidence type="ECO:0000256" key="6">
    <source>
        <dbReference type="ARBA" id="ARBA00023136"/>
    </source>
</evidence>
<keyword evidence="2 9" id="KW-0812">Transmembrane</keyword>
<dbReference type="InParanoid" id="A0A059A0G2"/>
<organism evidence="11">
    <name type="scientific">Eucalyptus grandis</name>
    <name type="common">Flooded gum</name>
    <dbReference type="NCBI Taxonomy" id="71139"/>
    <lineage>
        <taxon>Eukaryota</taxon>
        <taxon>Viridiplantae</taxon>
        <taxon>Streptophyta</taxon>
        <taxon>Embryophyta</taxon>
        <taxon>Tracheophyta</taxon>
        <taxon>Spermatophyta</taxon>
        <taxon>Magnoliopsida</taxon>
        <taxon>eudicotyledons</taxon>
        <taxon>Gunneridae</taxon>
        <taxon>Pentapetalae</taxon>
        <taxon>rosids</taxon>
        <taxon>malvids</taxon>
        <taxon>Myrtales</taxon>
        <taxon>Myrtaceae</taxon>
        <taxon>Myrtoideae</taxon>
        <taxon>Eucalypteae</taxon>
        <taxon>Eucalyptus</taxon>
    </lineage>
</organism>
<dbReference type="SUPFAM" id="SSF48403">
    <property type="entry name" value="Ankyrin repeat"/>
    <property type="match status" value="1"/>
</dbReference>
<feature type="region of interest" description="Disordered" evidence="8">
    <location>
        <begin position="637"/>
        <end position="689"/>
    </location>
</feature>
<gene>
    <name evidence="11" type="ORF">EUGRSUZ_K00975</name>
</gene>
<reference evidence="11" key="1">
    <citation type="submission" date="2013-07" db="EMBL/GenBank/DDBJ databases">
        <title>The genome of Eucalyptus grandis.</title>
        <authorList>
            <person name="Schmutz J."/>
            <person name="Hayes R."/>
            <person name="Myburg A."/>
            <person name="Tuskan G."/>
            <person name="Grattapaglia D."/>
            <person name="Rokhsar D.S."/>
        </authorList>
    </citation>
    <scope>NUCLEOTIDE SEQUENCE</scope>
    <source>
        <tissue evidence="11">Leaf extractions</tissue>
    </source>
</reference>
<feature type="repeat" description="ANK" evidence="7">
    <location>
        <begin position="116"/>
        <end position="148"/>
    </location>
</feature>
<feature type="transmembrane region" description="Helical" evidence="9">
    <location>
        <begin position="622"/>
        <end position="642"/>
    </location>
</feature>
<dbReference type="Pfam" id="PF00023">
    <property type="entry name" value="Ank"/>
    <property type="match status" value="1"/>
</dbReference>
<feature type="compositionally biased region" description="Low complexity" evidence="8">
    <location>
        <begin position="637"/>
        <end position="654"/>
    </location>
</feature>
<feature type="transmembrane region" description="Helical" evidence="9">
    <location>
        <begin position="561"/>
        <end position="580"/>
    </location>
</feature>
<dbReference type="AlphaFoldDB" id="A0A059A0G2"/>
<keyword evidence="3" id="KW-0677">Repeat</keyword>
<evidence type="ECO:0000259" key="10">
    <source>
        <dbReference type="Pfam" id="PF13962"/>
    </source>
</evidence>
<dbReference type="GO" id="GO:0016020">
    <property type="term" value="C:membrane"/>
    <property type="evidence" value="ECO:0007669"/>
    <property type="project" value="UniProtKB-SubCell"/>
</dbReference>
<feature type="repeat" description="ANK" evidence="7">
    <location>
        <begin position="148"/>
        <end position="180"/>
    </location>
</feature>
<dbReference type="InterPro" id="IPR026961">
    <property type="entry name" value="PGG_dom"/>
</dbReference>
<dbReference type="Gene3D" id="1.25.40.20">
    <property type="entry name" value="Ankyrin repeat-containing domain"/>
    <property type="match status" value="3"/>
</dbReference>
<feature type="domain" description="PGG" evidence="10">
    <location>
        <begin position="470"/>
        <end position="578"/>
    </location>
</feature>